<dbReference type="AlphaFoldDB" id="M1D5S6"/>
<evidence type="ECO:0000313" key="1">
    <source>
        <dbReference type="EnsemblPlants" id="PGSC0003DMT400082355"/>
    </source>
</evidence>
<reference evidence="1" key="2">
    <citation type="submission" date="2015-06" db="UniProtKB">
        <authorList>
            <consortium name="EnsemblPlants"/>
        </authorList>
    </citation>
    <scope>IDENTIFICATION</scope>
    <source>
        <strain evidence="1">DM1-3 516 R44</strain>
    </source>
</reference>
<name>M1D5S6_SOLTU</name>
<reference evidence="2" key="1">
    <citation type="journal article" date="2011" name="Nature">
        <title>Genome sequence and analysis of the tuber crop potato.</title>
        <authorList>
            <consortium name="The Potato Genome Sequencing Consortium"/>
        </authorList>
    </citation>
    <scope>NUCLEOTIDE SEQUENCE [LARGE SCALE GENOMIC DNA]</scope>
    <source>
        <strain evidence="2">cv. DM1-3 516 R44</strain>
    </source>
</reference>
<dbReference type="Proteomes" id="UP000011115">
    <property type="component" value="Unassembled WGS sequence"/>
</dbReference>
<dbReference type="InParanoid" id="M1D5S6"/>
<dbReference type="Gramene" id="PGSC0003DMT400082355">
    <property type="protein sequence ID" value="PGSC0003DMT400082355"/>
    <property type="gene ID" value="PGSC0003DMG402032495"/>
</dbReference>
<dbReference type="HOGENOM" id="CLU_3128025_0_0_1"/>
<proteinExistence type="predicted"/>
<evidence type="ECO:0000313" key="2">
    <source>
        <dbReference type="Proteomes" id="UP000011115"/>
    </source>
</evidence>
<keyword evidence="2" id="KW-1185">Reference proteome</keyword>
<organism evidence="1 2">
    <name type="scientific">Solanum tuberosum</name>
    <name type="common">Potato</name>
    <dbReference type="NCBI Taxonomy" id="4113"/>
    <lineage>
        <taxon>Eukaryota</taxon>
        <taxon>Viridiplantae</taxon>
        <taxon>Streptophyta</taxon>
        <taxon>Embryophyta</taxon>
        <taxon>Tracheophyta</taxon>
        <taxon>Spermatophyta</taxon>
        <taxon>Magnoliopsida</taxon>
        <taxon>eudicotyledons</taxon>
        <taxon>Gunneridae</taxon>
        <taxon>Pentapetalae</taxon>
        <taxon>asterids</taxon>
        <taxon>lamiids</taxon>
        <taxon>Solanales</taxon>
        <taxon>Solanaceae</taxon>
        <taxon>Solanoideae</taxon>
        <taxon>Solaneae</taxon>
        <taxon>Solanum</taxon>
    </lineage>
</organism>
<dbReference type="EnsemblPlants" id="PGSC0003DMT400082355">
    <property type="protein sequence ID" value="PGSC0003DMT400082355"/>
    <property type="gene ID" value="PGSC0003DMG402032495"/>
</dbReference>
<protein>
    <submittedName>
        <fullName evidence="1">Uncharacterized protein</fullName>
    </submittedName>
</protein>
<sequence length="50" mass="5753">MTISSYLLVFHLHEQESNFSYAKFVSSIQFAFGNTSRNFVYLQAVVSKKS</sequence>
<dbReference type="PaxDb" id="4113-PGSC0003DMT400082355"/>
<accession>M1D5S6</accession>